<proteinExistence type="predicted"/>
<dbReference type="AlphaFoldDB" id="A0A4Y1X5B2"/>
<dbReference type="SUPFAM" id="SSF49464">
    <property type="entry name" value="Carboxypeptidase regulatory domain-like"/>
    <property type="match status" value="1"/>
</dbReference>
<dbReference type="InterPro" id="IPR041700">
    <property type="entry name" value="OMP_b-brl_3"/>
</dbReference>
<dbReference type="InterPro" id="IPR008969">
    <property type="entry name" value="CarboxyPept-like_regulatory"/>
</dbReference>
<feature type="domain" description="Outer membrane protein beta-barrel" evidence="1">
    <location>
        <begin position="341"/>
        <end position="716"/>
    </location>
</feature>
<evidence type="ECO:0000313" key="2">
    <source>
        <dbReference type="EMBL" id="BBL07646.1"/>
    </source>
</evidence>
<dbReference type="KEGG" id="ada:A5CPEGH6_22840"/>
<evidence type="ECO:0000313" key="3">
    <source>
        <dbReference type="Proteomes" id="UP000319374"/>
    </source>
</evidence>
<gene>
    <name evidence="2" type="ORF">A5CPEGH6_22840</name>
</gene>
<dbReference type="EMBL" id="AP019736">
    <property type="protein sequence ID" value="BBL07646.1"/>
    <property type="molecule type" value="Genomic_DNA"/>
</dbReference>
<dbReference type="SUPFAM" id="SSF56935">
    <property type="entry name" value="Porins"/>
    <property type="match status" value="1"/>
</dbReference>
<evidence type="ECO:0000259" key="1">
    <source>
        <dbReference type="Pfam" id="PF14905"/>
    </source>
</evidence>
<name>A0A4Y1X5B2_9BACT</name>
<keyword evidence="3" id="KW-1185">Reference proteome</keyword>
<accession>A0A4Y1X5B2</accession>
<reference evidence="3" key="1">
    <citation type="submission" date="2019-06" db="EMBL/GenBank/DDBJ databases">
        <title>Alistipes onderdonkii subsp. vulgaris subsp. nov., Alistipes dispar sp. nov. and Alistipes communis sp. nov., isolated from human faeces, and creation of Alistipes onderdonkii subsp. onderdonkii subsp. nov.</title>
        <authorList>
            <person name="Sakamoto M."/>
            <person name="Ikeyama N."/>
            <person name="Ogata Y."/>
            <person name="Suda W."/>
            <person name="Iino T."/>
            <person name="Hattori M."/>
            <person name="Ohkuma M."/>
        </authorList>
    </citation>
    <scope>NUCLEOTIDE SEQUENCE [LARGE SCALE GENOMIC DNA]</scope>
    <source>
        <strain evidence="3">5CPEGH6</strain>
    </source>
</reference>
<sequence length="736" mass="82548">MRGRVEDTEGRPVPGVAVVMLDADSAYVAAAASDAEGRFEIVPAVKPYRLLFQHISYELAALSGASGEAGTVTLHERSTGIGAVVVEGERPVVRIEQGRLAYDLQAVVRGKAVNNAYEALTQLPGVSERQGTLTLAGTGSVTVILNGRPTTMDAAQLEALLRSTPVERIEKAEIMYSAPPQYHVRGAAINLVMRRAAAGTLTGEVHGDYSNRYYGNWEAGGNLVFAAREWSADITYSAGQTRSKRLIDLLSRHTLADGTYDIEQHQDLVSETTAHRLRASAEYAPENKGRVSAAYTASFTPRNAGDSRAEGNFVRSSNRPDGDAAMHNLALRYTTASGTDLALDYTHYRTDDRAAMRNEYADGTKRDFDVASGQRIDRLSFSLDQRHEAGKGWEVTYGALLGWTSDRDWQRYTVLLGDFDAPETDSRLDEWTGNLYAGIGRQFARGSFSLSAAGEYYRLGDYENWSVYPQATFVWMPSAEHVLQLSLASDKSYPSYWEMQGAVSYIDGYSEIHGTPGLRPMRSYEGQVVYVLEQKYIFMLFWNETRDHFQQTAWQASDRLALVYQTLNWDTNRQWGANAIVPFRIGRWLDSRLTLTGLRMTQRCDAFHDLSFDRSKWIGVVRLDNTVRISRKPDLTLDLAAFCQSPAIQGTYDIDPAWSVDAGLRWNFDRKRASLTVRCDDLFESGVPFARVRYRGQWLDMDSGAYSRTFTVHFSYRFGSYKERKHKEVDTSRFGH</sequence>
<dbReference type="Pfam" id="PF14905">
    <property type="entry name" value="OMP_b-brl_3"/>
    <property type="match status" value="1"/>
</dbReference>
<protein>
    <recommendedName>
        <fullName evidence="1">Outer membrane protein beta-barrel domain-containing protein</fullName>
    </recommendedName>
</protein>
<dbReference type="Proteomes" id="UP000319374">
    <property type="component" value="Chromosome"/>
</dbReference>
<dbReference type="Pfam" id="PF13620">
    <property type="entry name" value="CarboxypepD_reg"/>
    <property type="match status" value="1"/>
</dbReference>
<organism evidence="2 3">
    <name type="scientific">Alistipes dispar</name>
    <dbReference type="NCBI Taxonomy" id="2585119"/>
    <lineage>
        <taxon>Bacteria</taxon>
        <taxon>Pseudomonadati</taxon>
        <taxon>Bacteroidota</taxon>
        <taxon>Bacteroidia</taxon>
        <taxon>Bacteroidales</taxon>
        <taxon>Rikenellaceae</taxon>
        <taxon>Alistipes</taxon>
    </lineage>
</organism>